<sequence>MKKHGKKSVYISTSIIVLLLSIFIMTEIITHVTATKADTTEGIEIIKKAESADIKTIETKIAQIEAKESGEEDTRSPKEIFSSAVVMGDSIAEGFTEYDVLNASSVVSKIGVELDELDEQIDQVAKLNPQVIFLAYGMNDIIATQGDTKEFIKQYTDLLGKLEKKLPDTKIFVNSIFPVQKQEIEREPAFKDLEKYNEALSDLCDEKQLAYIDNTTLAADQYYEEDGVHFTPEFYPIWASHMAEVASL</sequence>
<protein>
    <submittedName>
        <fullName evidence="3">GDSL-type esterase/lipase family protein</fullName>
    </submittedName>
</protein>
<evidence type="ECO:0000313" key="3">
    <source>
        <dbReference type="EMBL" id="MCU6746442.1"/>
    </source>
</evidence>
<evidence type="ECO:0000259" key="2">
    <source>
        <dbReference type="Pfam" id="PF13472"/>
    </source>
</evidence>
<evidence type="ECO:0000313" key="4">
    <source>
        <dbReference type="Proteomes" id="UP001652394"/>
    </source>
</evidence>
<dbReference type="Pfam" id="PF13472">
    <property type="entry name" value="Lipase_GDSL_2"/>
    <property type="match status" value="1"/>
</dbReference>
<organism evidence="3 4">
    <name type="scientific">Faecalicatena acetigenes</name>
    <dbReference type="NCBI Taxonomy" id="2981790"/>
    <lineage>
        <taxon>Bacteria</taxon>
        <taxon>Bacillati</taxon>
        <taxon>Bacillota</taxon>
        <taxon>Clostridia</taxon>
        <taxon>Lachnospirales</taxon>
        <taxon>Lachnospiraceae</taxon>
        <taxon>Faecalicatena</taxon>
    </lineage>
</organism>
<keyword evidence="1" id="KW-0812">Transmembrane</keyword>
<evidence type="ECO:0000256" key="1">
    <source>
        <dbReference type="SAM" id="Phobius"/>
    </source>
</evidence>
<dbReference type="RefSeq" id="WP_059068589.1">
    <property type="nucleotide sequence ID" value="NZ_JAOQJX010000002.1"/>
</dbReference>
<dbReference type="InterPro" id="IPR036514">
    <property type="entry name" value="SGNH_hydro_sf"/>
</dbReference>
<name>A0ABT2T974_9FIRM</name>
<keyword evidence="1" id="KW-1133">Transmembrane helix</keyword>
<dbReference type="SUPFAM" id="SSF52266">
    <property type="entry name" value="SGNH hydrolase"/>
    <property type="match status" value="1"/>
</dbReference>
<proteinExistence type="predicted"/>
<keyword evidence="1" id="KW-0472">Membrane</keyword>
<dbReference type="EMBL" id="JAOQJX010000002">
    <property type="protein sequence ID" value="MCU6746442.1"/>
    <property type="molecule type" value="Genomic_DNA"/>
</dbReference>
<accession>A0ABT2T974</accession>
<dbReference type="InterPro" id="IPR013830">
    <property type="entry name" value="SGNH_hydro"/>
</dbReference>
<dbReference type="Proteomes" id="UP001652394">
    <property type="component" value="Unassembled WGS sequence"/>
</dbReference>
<dbReference type="Gene3D" id="3.40.50.1110">
    <property type="entry name" value="SGNH hydrolase"/>
    <property type="match status" value="1"/>
</dbReference>
<comment type="caution">
    <text evidence="3">The sequence shown here is derived from an EMBL/GenBank/DDBJ whole genome shotgun (WGS) entry which is preliminary data.</text>
</comment>
<feature type="transmembrane region" description="Helical" evidence="1">
    <location>
        <begin position="9"/>
        <end position="29"/>
    </location>
</feature>
<keyword evidence="4" id="KW-1185">Reference proteome</keyword>
<reference evidence="3 4" key="1">
    <citation type="journal article" date="2021" name="ISME Commun">
        <title>Automated analysis of genomic sequences facilitates high-throughput and comprehensive description of bacteria.</title>
        <authorList>
            <person name="Hitch T.C.A."/>
        </authorList>
    </citation>
    <scope>NUCLEOTIDE SEQUENCE [LARGE SCALE GENOMIC DNA]</scope>
    <source>
        <strain evidence="3 4">H2_18</strain>
    </source>
</reference>
<gene>
    <name evidence="3" type="ORF">OCV51_02005</name>
</gene>
<feature type="domain" description="SGNH hydrolase-type esterase" evidence="2">
    <location>
        <begin position="111"/>
        <end position="235"/>
    </location>
</feature>